<evidence type="ECO:0000256" key="6">
    <source>
        <dbReference type="ARBA" id="ARBA00023160"/>
    </source>
</evidence>
<dbReference type="GO" id="GO:0000035">
    <property type="term" value="F:acyl binding"/>
    <property type="evidence" value="ECO:0007669"/>
    <property type="project" value="TreeGrafter"/>
</dbReference>
<evidence type="ECO:0000313" key="8">
    <source>
        <dbReference type="EMBL" id="RNL49029.1"/>
    </source>
</evidence>
<dbReference type="InterPro" id="IPR003231">
    <property type="entry name" value="ACP"/>
</dbReference>
<dbReference type="PROSITE" id="PS00012">
    <property type="entry name" value="PHOSPHOPANTETHEINE"/>
    <property type="match status" value="1"/>
</dbReference>
<dbReference type="Pfam" id="PF00550">
    <property type="entry name" value="PP-binding"/>
    <property type="match status" value="1"/>
</dbReference>
<keyword evidence="9" id="KW-1185">Reference proteome</keyword>
<dbReference type="GO" id="GO:0016020">
    <property type="term" value="C:membrane"/>
    <property type="evidence" value="ECO:0007669"/>
    <property type="project" value="GOC"/>
</dbReference>
<evidence type="ECO:0000256" key="4">
    <source>
        <dbReference type="ARBA" id="ARBA00022832"/>
    </source>
</evidence>
<keyword evidence="6" id="KW-0275">Fatty acid biosynthesis</keyword>
<reference evidence="9" key="1">
    <citation type="submission" date="2018-05" db="EMBL/GenBank/DDBJ databases">
        <title>Genome Sequencing of selected type strains of the family Eggerthellaceae.</title>
        <authorList>
            <person name="Danylec N."/>
            <person name="Stoll D.A."/>
            <person name="Doetsch A."/>
            <person name="Huch M."/>
        </authorList>
    </citation>
    <scope>NUCLEOTIDE SEQUENCE [LARGE SCALE GENOMIC DNA]</scope>
    <source>
        <strain evidence="9">DSM 16106</strain>
    </source>
</reference>
<dbReference type="GO" id="GO:0000036">
    <property type="term" value="F:acyl carrier activity"/>
    <property type="evidence" value="ECO:0007669"/>
    <property type="project" value="TreeGrafter"/>
</dbReference>
<name>A0A369LG20_9ACTN</name>
<dbReference type="OrthoDB" id="3400151at2"/>
<proteinExistence type="predicted"/>
<dbReference type="InterPro" id="IPR009081">
    <property type="entry name" value="PP-bd_ACP"/>
</dbReference>
<organism evidence="8 9">
    <name type="scientific">Paraeggerthella hongkongensis</name>
    <dbReference type="NCBI Taxonomy" id="230658"/>
    <lineage>
        <taxon>Bacteria</taxon>
        <taxon>Bacillati</taxon>
        <taxon>Actinomycetota</taxon>
        <taxon>Coriobacteriia</taxon>
        <taxon>Eggerthellales</taxon>
        <taxon>Eggerthellaceae</taxon>
        <taxon>Paraeggerthella</taxon>
    </lineage>
</organism>
<comment type="caution">
    <text evidence="8">The sequence shown here is derived from an EMBL/GenBank/DDBJ whole genome shotgun (WGS) entry which is preliminary data.</text>
</comment>
<keyword evidence="5" id="KW-0443">Lipid metabolism</keyword>
<dbReference type="InterPro" id="IPR036736">
    <property type="entry name" value="ACP-like_sf"/>
</dbReference>
<evidence type="ECO:0000256" key="2">
    <source>
        <dbReference type="ARBA" id="ARBA00022516"/>
    </source>
</evidence>
<evidence type="ECO:0000313" key="9">
    <source>
        <dbReference type="Proteomes" id="UP000278632"/>
    </source>
</evidence>
<dbReference type="Gene3D" id="1.10.1200.10">
    <property type="entry name" value="ACP-like"/>
    <property type="match status" value="1"/>
</dbReference>
<dbReference type="EMBL" id="QICD01000001">
    <property type="protein sequence ID" value="RNL49029.1"/>
    <property type="molecule type" value="Genomic_DNA"/>
</dbReference>
<gene>
    <name evidence="8" type="ORF">DMP08_00815</name>
</gene>
<evidence type="ECO:0000259" key="7">
    <source>
        <dbReference type="PROSITE" id="PS50075"/>
    </source>
</evidence>
<accession>A0A369LG20</accession>
<evidence type="ECO:0000256" key="3">
    <source>
        <dbReference type="ARBA" id="ARBA00022553"/>
    </source>
</evidence>
<keyword evidence="1" id="KW-0596">Phosphopantetheine</keyword>
<dbReference type="PANTHER" id="PTHR20863:SF76">
    <property type="entry name" value="CARRIER DOMAIN-CONTAINING PROTEIN"/>
    <property type="match status" value="1"/>
</dbReference>
<evidence type="ECO:0000256" key="1">
    <source>
        <dbReference type="ARBA" id="ARBA00022450"/>
    </source>
</evidence>
<feature type="domain" description="Carrier" evidence="7">
    <location>
        <begin position="1"/>
        <end position="74"/>
    </location>
</feature>
<keyword evidence="4" id="KW-0276">Fatty acid metabolism</keyword>
<dbReference type="Proteomes" id="UP000278632">
    <property type="component" value="Unassembled WGS sequence"/>
</dbReference>
<dbReference type="GO" id="GO:0009245">
    <property type="term" value="P:lipid A biosynthetic process"/>
    <property type="evidence" value="ECO:0007669"/>
    <property type="project" value="TreeGrafter"/>
</dbReference>
<dbReference type="RefSeq" id="WP_114566527.1">
    <property type="nucleotide sequence ID" value="NZ_QICD01000001.1"/>
</dbReference>
<keyword evidence="2" id="KW-0444">Lipid biosynthesis</keyword>
<dbReference type="GO" id="GO:0005829">
    <property type="term" value="C:cytosol"/>
    <property type="evidence" value="ECO:0007669"/>
    <property type="project" value="TreeGrafter"/>
</dbReference>
<keyword evidence="3" id="KW-0597">Phosphoprotein</keyword>
<dbReference type="InterPro" id="IPR006162">
    <property type="entry name" value="Ppantetheine_attach_site"/>
</dbReference>
<sequence>MFDRVRSIIQGYIQRDDLEITLDTDVLSDLGINSLELVELVCAFEMEFDREIPEKDIRQFVTVEDIVRYLEAIEA</sequence>
<evidence type="ECO:0000256" key="5">
    <source>
        <dbReference type="ARBA" id="ARBA00023098"/>
    </source>
</evidence>
<protein>
    <submittedName>
        <fullName evidence="8">Acyl carrier protein</fullName>
    </submittedName>
</protein>
<dbReference type="SUPFAM" id="SSF47336">
    <property type="entry name" value="ACP-like"/>
    <property type="match status" value="1"/>
</dbReference>
<dbReference type="AlphaFoldDB" id="A0A369LG20"/>
<dbReference type="PROSITE" id="PS50075">
    <property type="entry name" value="CARRIER"/>
    <property type="match status" value="1"/>
</dbReference>
<dbReference type="PANTHER" id="PTHR20863">
    <property type="entry name" value="ACYL CARRIER PROTEIN"/>
    <property type="match status" value="1"/>
</dbReference>